<name>A0A545VMV4_9HYPO</name>
<dbReference type="AlphaFoldDB" id="A0A545VMV4"/>
<evidence type="ECO:0000313" key="1">
    <source>
        <dbReference type="EMBL" id="TQV91176.1"/>
    </source>
</evidence>
<proteinExistence type="predicted"/>
<gene>
    <name evidence="1" type="ORF">IF1G_10057</name>
</gene>
<dbReference type="OrthoDB" id="5395715at2759"/>
<dbReference type="Proteomes" id="UP000315783">
    <property type="component" value="Unassembled WGS sequence"/>
</dbReference>
<sequence length="205" mass="23684">MDHERILEAAFADPQNTPIELPPADVNKVIKTSYKVDKPFTYTRTQLWDMERRKAHDPERFLGGVVRPGSVEILDVKREGDVETFARVGDQRRWANPSEYSRVIELVRLDHATQRALFIGVDAMDAPDGRRILRGPEQPRFHVEHSCAGTEEAPLNIWRLVLLDKDESGATREAFRGMMESPYLRAFNEIYIREVLGRELVRKEN</sequence>
<accession>A0A545VMV4</accession>
<organism evidence="1 2">
    <name type="scientific">Cordyceps javanica</name>
    <dbReference type="NCBI Taxonomy" id="43265"/>
    <lineage>
        <taxon>Eukaryota</taxon>
        <taxon>Fungi</taxon>
        <taxon>Dikarya</taxon>
        <taxon>Ascomycota</taxon>
        <taxon>Pezizomycotina</taxon>
        <taxon>Sordariomycetes</taxon>
        <taxon>Hypocreomycetidae</taxon>
        <taxon>Hypocreales</taxon>
        <taxon>Cordycipitaceae</taxon>
        <taxon>Cordyceps</taxon>
    </lineage>
</organism>
<protein>
    <submittedName>
        <fullName evidence="1">Uncharacterized protein</fullName>
    </submittedName>
</protein>
<dbReference type="EMBL" id="SPUK01000020">
    <property type="protein sequence ID" value="TQV91176.1"/>
    <property type="molecule type" value="Genomic_DNA"/>
</dbReference>
<comment type="caution">
    <text evidence="1">The sequence shown here is derived from an EMBL/GenBank/DDBJ whole genome shotgun (WGS) entry which is preliminary data.</text>
</comment>
<keyword evidence="2" id="KW-1185">Reference proteome</keyword>
<reference evidence="1 2" key="1">
    <citation type="journal article" date="2019" name="Appl. Microbiol. Biotechnol.">
        <title>Genome sequence of Isaria javanica and comparative genome analysis insights into family S53 peptidase evolution in fungal entomopathogens.</title>
        <authorList>
            <person name="Lin R."/>
            <person name="Zhang X."/>
            <person name="Xin B."/>
            <person name="Zou M."/>
            <person name="Gao Y."/>
            <person name="Qin F."/>
            <person name="Hu Q."/>
            <person name="Xie B."/>
            <person name="Cheng X."/>
        </authorList>
    </citation>
    <scope>NUCLEOTIDE SEQUENCE [LARGE SCALE GENOMIC DNA]</scope>
    <source>
        <strain evidence="1 2">IJ1G</strain>
    </source>
</reference>
<dbReference type="STRING" id="43265.A0A545VMV4"/>
<evidence type="ECO:0000313" key="2">
    <source>
        <dbReference type="Proteomes" id="UP000315783"/>
    </source>
</evidence>